<dbReference type="SUPFAM" id="SSF55781">
    <property type="entry name" value="GAF domain-like"/>
    <property type="match status" value="1"/>
</dbReference>
<dbReference type="EMBL" id="BAJS01000001">
    <property type="protein sequence ID" value="GAK35109.1"/>
    <property type="molecule type" value="Genomic_DNA"/>
</dbReference>
<evidence type="ECO:0000313" key="9">
    <source>
        <dbReference type="EMBL" id="GAK35109.1"/>
    </source>
</evidence>
<dbReference type="PROSITE" id="PS50109">
    <property type="entry name" value="HIS_KIN"/>
    <property type="match status" value="1"/>
</dbReference>
<dbReference type="Gene3D" id="3.30.565.10">
    <property type="entry name" value="Histidine kinase-like ATPase, C-terminal domain"/>
    <property type="match status" value="1"/>
</dbReference>
<dbReference type="InterPro" id="IPR005467">
    <property type="entry name" value="His_kinase_dom"/>
</dbReference>
<dbReference type="SMART" id="SM00387">
    <property type="entry name" value="HATPase_c"/>
    <property type="match status" value="1"/>
</dbReference>
<dbReference type="STRING" id="1121097.GCA_000428125_00364"/>
<protein>
    <recommendedName>
        <fullName evidence="2">histidine kinase</fullName>
        <ecNumber evidence="2">2.7.13.3</ecNumber>
    </recommendedName>
</protein>
<dbReference type="InterPro" id="IPR004358">
    <property type="entry name" value="Sig_transdc_His_kin-like_C"/>
</dbReference>
<dbReference type="InterPro" id="IPR003594">
    <property type="entry name" value="HATPase_dom"/>
</dbReference>
<dbReference type="InterPro" id="IPR052162">
    <property type="entry name" value="Sensor_kinase/Photoreceptor"/>
</dbReference>
<feature type="domain" description="Histidine kinase" evidence="6">
    <location>
        <begin position="597"/>
        <end position="814"/>
    </location>
</feature>
<dbReference type="InterPro" id="IPR029016">
    <property type="entry name" value="GAF-like_dom_sf"/>
</dbReference>
<dbReference type="Pfam" id="PF02518">
    <property type="entry name" value="HATPase_c"/>
    <property type="match status" value="1"/>
</dbReference>
<dbReference type="NCBIfam" id="TIGR00229">
    <property type="entry name" value="sensory_box"/>
    <property type="match status" value="2"/>
</dbReference>
<dbReference type="InterPro" id="IPR035965">
    <property type="entry name" value="PAS-like_dom_sf"/>
</dbReference>
<dbReference type="CDD" id="cd00082">
    <property type="entry name" value="HisKA"/>
    <property type="match status" value="1"/>
</dbReference>
<dbReference type="SMART" id="SM00388">
    <property type="entry name" value="HisKA"/>
    <property type="match status" value="1"/>
</dbReference>
<feature type="domain" description="PAC" evidence="8">
    <location>
        <begin position="533"/>
        <end position="586"/>
    </location>
</feature>
<evidence type="ECO:0000256" key="3">
    <source>
        <dbReference type="ARBA" id="ARBA00022553"/>
    </source>
</evidence>
<dbReference type="InterPro" id="IPR013655">
    <property type="entry name" value="PAS_fold_3"/>
</dbReference>
<keyword evidence="10" id="KW-1185">Reference proteome</keyword>
<dbReference type="SMART" id="SM00065">
    <property type="entry name" value="GAF"/>
    <property type="match status" value="1"/>
</dbReference>
<evidence type="ECO:0000256" key="5">
    <source>
        <dbReference type="ARBA" id="ARBA00022777"/>
    </source>
</evidence>
<dbReference type="PRINTS" id="PR00344">
    <property type="entry name" value="BCTRLSENSOR"/>
</dbReference>
<proteinExistence type="predicted"/>
<dbReference type="PROSITE" id="PS50113">
    <property type="entry name" value="PAC"/>
    <property type="match status" value="1"/>
</dbReference>
<dbReference type="CDD" id="cd00130">
    <property type="entry name" value="PAS"/>
    <property type="match status" value="2"/>
</dbReference>
<feature type="domain" description="PAS" evidence="7">
    <location>
        <begin position="159"/>
        <end position="217"/>
    </location>
</feature>
<dbReference type="Pfam" id="PF08447">
    <property type="entry name" value="PAS_3"/>
    <property type="match status" value="1"/>
</dbReference>
<dbReference type="SUPFAM" id="SSF55874">
    <property type="entry name" value="ATPase domain of HSP90 chaperone/DNA topoisomerase II/histidine kinase"/>
    <property type="match status" value="1"/>
</dbReference>
<dbReference type="InterPro" id="IPR036890">
    <property type="entry name" value="HATPase_C_sf"/>
</dbReference>
<feature type="domain" description="PAS" evidence="7">
    <location>
        <begin position="44"/>
        <end position="84"/>
    </location>
</feature>
<organism evidence="9 10">
    <name type="scientific">Bacteroides graminisolvens DSM 19988 = JCM 15093</name>
    <dbReference type="NCBI Taxonomy" id="1121097"/>
    <lineage>
        <taxon>Bacteria</taxon>
        <taxon>Pseudomonadati</taxon>
        <taxon>Bacteroidota</taxon>
        <taxon>Bacteroidia</taxon>
        <taxon>Bacteroidales</taxon>
        <taxon>Bacteroidaceae</taxon>
        <taxon>Bacteroides</taxon>
    </lineage>
</organism>
<evidence type="ECO:0000259" key="6">
    <source>
        <dbReference type="PROSITE" id="PS50109"/>
    </source>
</evidence>
<dbReference type="InterPro" id="IPR000014">
    <property type="entry name" value="PAS"/>
</dbReference>
<sequence>MSLFNCFLSEYAYICVYHLLYLKAQTIRQVILQLSGPHNMNFISEERLNQLMADELDFLFIMDMDGKILFTNIATHSLLGYGNEIVGCNFISLYLPQHREEVGVMFPLAAKGDVEHCPFPLQKKGRGVVPVDTKFYVGWWNEENVLVAVATNLSAHHFTQEVFYHIFNSAEIMMVLTSTDGRYIYNANQTFRKASGYTIEELSGQELTDIGLFLNEERFHRIMTRYVKTGTAKGEATVKTKSGELMTCLFSIENIKISDKDYLFAVATDITGRKQVETKMRYLLYRQKLLADVAQLFNTTVDFNDTINKVLHLVGMHSGVSRINITKVIDDGKYYSTIYEWCAEGISPLIELTKRVSVDSIPDWSKQLSELGSVLIDFKNVTDISDDLKSFLQQIGVKSVLAYPLYVQNIFWGFIAFDDCVRCKVWQPEERHLMHVISSNIASALDRKAYIEQYKNSELRLRMALAGAKEGMWDWNLITDEVYFTDSCFTMLGFDAGEVEPTSRHWNELVHPDDWPLAQKAFAEHRLGGTEFYEIVFRVRTKDGGWKWILDHGKIVESDTNGVPTRAVGTHIDMTQQKETEHKLQELLTTKDKLFSIISHDLRGPIGSFMQVIELLTSDVEIAPEMQAELLNELKSMSRNTYYLLENLLNWSRSQRSEIEYAPRMILVNDVVTENISLLKGTALQKDIILKFDTEVYVNAFADYNMVNLILRNLLSNAIKFTPQGGIIEVLLTHDDEWVAVTVKDSGVGMSQEVVEKLFERDHYHSTYGTNNEKGSGLGLMLCSDFVKRNGGSLRVESQLGKGSSFIFTLPLHGIPEGESLVL</sequence>
<evidence type="ECO:0000259" key="7">
    <source>
        <dbReference type="PROSITE" id="PS50112"/>
    </source>
</evidence>
<dbReference type="Gene3D" id="3.30.450.40">
    <property type="match status" value="1"/>
</dbReference>
<gene>
    <name evidence="9" type="ORF">JCM15093_185</name>
</gene>
<dbReference type="eggNOG" id="COG2203">
    <property type="taxonomic scope" value="Bacteria"/>
</dbReference>
<dbReference type="SUPFAM" id="SSF55785">
    <property type="entry name" value="PYP-like sensor domain (PAS domain)"/>
    <property type="match status" value="3"/>
</dbReference>
<evidence type="ECO:0000259" key="8">
    <source>
        <dbReference type="PROSITE" id="PS50113"/>
    </source>
</evidence>
<evidence type="ECO:0000313" key="10">
    <source>
        <dbReference type="Proteomes" id="UP000027601"/>
    </source>
</evidence>
<dbReference type="AlphaFoldDB" id="A0A069D4N0"/>
<dbReference type="InterPro" id="IPR003661">
    <property type="entry name" value="HisK_dim/P_dom"/>
</dbReference>
<accession>A0A069D4N0</accession>
<keyword evidence="3" id="KW-0597">Phosphoprotein</keyword>
<dbReference type="PANTHER" id="PTHR43304">
    <property type="entry name" value="PHYTOCHROME-LIKE PROTEIN CPH1"/>
    <property type="match status" value="1"/>
</dbReference>
<dbReference type="Gene3D" id="3.30.450.20">
    <property type="entry name" value="PAS domain"/>
    <property type="match status" value="3"/>
</dbReference>
<name>A0A069D4N0_9BACE</name>
<dbReference type="SUPFAM" id="SSF47384">
    <property type="entry name" value="Homodimeric domain of signal transducing histidine kinase"/>
    <property type="match status" value="1"/>
</dbReference>
<dbReference type="EC" id="2.7.13.3" evidence="2"/>
<dbReference type="Gene3D" id="1.10.287.130">
    <property type="match status" value="1"/>
</dbReference>
<dbReference type="InterPro" id="IPR003018">
    <property type="entry name" value="GAF"/>
</dbReference>
<dbReference type="SMART" id="SM00086">
    <property type="entry name" value="PAC"/>
    <property type="match status" value="2"/>
</dbReference>
<comment type="caution">
    <text evidence="9">The sequence shown here is derived from an EMBL/GenBank/DDBJ whole genome shotgun (WGS) entry which is preliminary data.</text>
</comment>
<dbReference type="Pfam" id="PF01590">
    <property type="entry name" value="GAF"/>
    <property type="match status" value="1"/>
</dbReference>
<dbReference type="InterPro" id="IPR001610">
    <property type="entry name" value="PAC"/>
</dbReference>
<keyword evidence="4" id="KW-0808">Transferase</keyword>
<dbReference type="InterPro" id="IPR036097">
    <property type="entry name" value="HisK_dim/P_sf"/>
</dbReference>
<dbReference type="GO" id="GO:0000155">
    <property type="term" value="F:phosphorelay sensor kinase activity"/>
    <property type="evidence" value="ECO:0007669"/>
    <property type="project" value="InterPro"/>
</dbReference>
<dbReference type="PANTHER" id="PTHR43304:SF1">
    <property type="entry name" value="PAC DOMAIN-CONTAINING PROTEIN"/>
    <property type="match status" value="1"/>
</dbReference>
<dbReference type="InterPro" id="IPR000700">
    <property type="entry name" value="PAS-assoc_C"/>
</dbReference>
<evidence type="ECO:0000256" key="4">
    <source>
        <dbReference type="ARBA" id="ARBA00022679"/>
    </source>
</evidence>
<keyword evidence="5" id="KW-0418">Kinase</keyword>
<dbReference type="PROSITE" id="PS50112">
    <property type="entry name" value="PAS"/>
    <property type="match status" value="2"/>
</dbReference>
<evidence type="ECO:0000256" key="2">
    <source>
        <dbReference type="ARBA" id="ARBA00012438"/>
    </source>
</evidence>
<comment type="catalytic activity">
    <reaction evidence="1">
        <text>ATP + protein L-histidine = ADP + protein N-phospho-L-histidine.</text>
        <dbReference type="EC" id="2.7.13.3"/>
    </reaction>
</comment>
<dbReference type="eggNOG" id="COG2202">
    <property type="taxonomic scope" value="Bacteria"/>
</dbReference>
<dbReference type="SMART" id="SM00091">
    <property type="entry name" value="PAS"/>
    <property type="match status" value="3"/>
</dbReference>
<reference evidence="9 10" key="1">
    <citation type="journal article" date="2015" name="Microbes Environ.">
        <title>Distribution and evolution of nitrogen fixation genes in the phylum bacteroidetes.</title>
        <authorList>
            <person name="Inoue J."/>
            <person name="Oshima K."/>
            <person name="Suda W."/>
            <person name="Sakamoto M."/>
            <person name="Iino T."/>
            <person name="Noda S."/>
            <person name="Hongoh Y."/>
            <person name="Hattori M."/>
            <person name="Ohkuma M."/>
        </authorList>
    </citation>
    <scope>NUCLEOTIDE SEQUENCE [LARGE SCALE GENOMIC DNA]</scope>
    <source>
        <strain evidence="9 10">JCM 15093</strain>
    </source>
</reference>
<dbReference type="Pfam" id="PF13426">
    <property type="entry name" value="PAS_9"/>
    <property type="match status" value="1"/>
</dbReference>
<dbReference type="eggNOG" id="COG2205">
    <property type="taxonomic scope" value="Bacteria"/>
</dbReference>
<evidence type="ECO:0000256" key="1">
    <source>
        <dbReference type="ARBA" id="ARBA00000085"/>
    </source>
</evidence>
<dbReference type="Proteomes" id="UP000027601">
    <property type="component" value="Unassembled WGS sequence"/>
</dbReference>